<gene>
    <name evidence="1" type="ORF">E8E12_004927</name>
</gene>
<dbReference type="OrthoDB" id="309640at2759"/>
<dbReference type="SUPFAM" id="SSF55298">
    <property type="entry name" value="YjgF-like"/>
    <property type="match status" value="1"/>
</dbReference>
<dbReference type="Gene3D" id="3.30.1330.40">
    <property type="entry name" value="RutC-like"/>
    <property type="match status" value="1"/>
</dbReference>
<dbReference type="EMBL" id="SWKV01000024">
    <property type="protein sequence ID" value="KAF3040686.1"/>
    <property type="molecule type" value="Genomic_DNA"/>
</dbReference>
<dbReference type="PANTHER" id="PTHR11803">
    <property type="entry name" value="2-IMINOBUTANOATE/2-IMINOPROPANOATE DEAMINASE RIDA"/>
    <property type="match status" value="1"/>
</dbReference>
<dbReference type="GO" id="GO:0005739">
    <property type="term" value="C:mitochondrion"/>
    <property type="evidence" value="ECO:0007669"/>
    <property type="project" value="TreeGrafter"/>
</dbReference>
<dbReference type="AlphaFoldDB" id="A0A9P5C2G9"/>
<sequence length="136" mass="15110">MASLKYNNPPGACTTYGEMCHYSQTVDLGNGFVKCAGQGGWIFETGELDANDSTKQVQLAVKNVDNILQAAGLRGWEDVYMVRTYHTDIRTTFQAVVDALKERIPNHKPVWTCIAVPHLALPAMLIEIEVEAKRQD</sequence>
<dbReference type="Proteomes" id="UP000758155">
    <property type="component" value="Unassembled WGS sequence"/>
</dbReference>
<dbReference type="PANTHER" id="PTHR11803:SF39">
    <property type="entry name" value="2-IMINOBUTANOATE_2-IMINOPROPANOATE DEAMINASE"/>
    <property type="match status" value="1"/>
</dbReference>
<evidence type="ECO:0000313" key="2">
    <source>
        <dbReference type="Proteomes" id="UP000758155"/>
    </source>
</evidence>
<dbReference type="GO" id="GO:0019239">
    <property type="term" value="F:deaminase activity"/>
    <property type="evidence" value="ECO:0007669"/>
    <property type="project" value="TreeGrafter"/>
</dbReference>
<evidence type="ECO:0000313" key="1">
    <source>
        <dbReference type="EMBL" id="KAF3040686.1"/>
    </source>
</evidence>
<reference evidence="1" key="1">
    <citation type="submission" date="2019-04" db="EMBL/GenBank/DDBJ databases">
        <title>Sequencing of skin fungus with MAO and IRED activity.</title>
        <authorList>
            <person name="Marsaioli A.J."/>
            <person name="Bonatto J.M.C."/>
            <person name="Reis Junior O."/>
        </authorList>
    </citation>
    <scope>NUCLEOTIDE SEQUENCE</scope>
    <source>
        <strain evidence="1">28M1</strain>
    </source>
</reference>
<dbReference type="GO" id="GO:0005829">
    <property type="term" value="C:cytosol"/>
    <property type="evidence" value="ECO:0007669"/>
    <property type="project" value="TreeGrafter"/>
</dbReference>
<accession>A0A9P5C2G9</accession>
<protein>
    <recommendedName>
        <fullName evidence="3">YjgF-like protein</fullName>
    </recommendedName>
</protein>
<organism evidence="1 2">
    <name type="scientific">Didymella heteroderae</name>
    <dbReference type="NCBI Taxonomy" id="1769908"/>
    <lineage>
        <taxon>Eukaryota</taxon>
        <taxon>Fungi</taxon>
        <taxon>Dikarya</taxon>
        <taxon>Ascomycota</taxon>
        <taxon>Pezizomycotina</taxon>
        <taxon>Dothideomycetes</taxon>
        <taxon>Pleosporomycetidae</taxon>
        <taxon>Pleosporales</taxon>
        <taxon>Pleosporineae</taxon>
        <taxon>Didymellaceae</taxon>
        <taxon>Didymella</taxon>
    </lineage>
</organism>
<dbReference type="Pfam" id="PF01042">
    <property type="entry name" value="Ribonuc_L-PSP"/>
    <property type="match status" value="1"/>
</dbReference>
<dbReference type="InterPro" id="IPR006175">
    <property type="entry name" value="YjgF/YER057c/UK114"/>
</dbReference>
<proteinExistence type="predicted"/>
<keyword evidence="2" id="KW-1185">Reference proteome</keyword>
<comment type="caution">
    <text evidence="1">The sequence shown here is derived from an EMBL/GenBank/DDBJ whole genome shotgun (WGS) entry which is preliminary data.</text>
</comment>
<dbReference type="InterPro" id="IPR035959">
    <property type="entry name" value="RutC-like_sf"/>
</dbReference>
<evidence type="ECO:0008006" key="3">
    <source>
        <dbReference type="Google" id="ProtNLM"/>
    </source>
</evidence>
<name>A0A9P5C2G9_9PLEO</name>